<keyword evidence="3" id="KW-1185">Reference proteome</keyword>
<proteinExistence type="predicted"/>
<dbReference type="HOGENOM" id="CLU_2220327_0_0_7"/>
<accession>Q1DE15</accession>
<evidence type="ECO:0000313" key="2">
    <source>
        <dbReference type="EMBL" id="ABF88735.1"/>
    </source>
</evidence>
<evidence type="ECO:0000313" key="3">
    <source>
        <dbReference type="Proteomes" id="UP000002402"/>
    </source>
</evidence>
<gene>
    <name evidence="2" type="ordered locus">MXAN_0846</name>
</gene>
<organism evidence="2 3">
    <name type="scientific">Myxococcus xanthus (strain DK1622)</name>
    <dbReference type="NCBI Taxonomy" id="246197"/>
    <lineage>
        <taxon>Bacteria</taxon>
        <taxon>Pseudomonadati</taxon>
        <taxon>Myxococcota</taxon>
        <taxon>Myxococcia</taxon>
        <taxon>Myxococcales</taxon>
        <taxon>Cystobacterineae</taxon>
        <taxon>Myxococcaceae</taxon>
        <taxon>Myxococcus</taxon>
    </lineage>
</organism>
<dbReference type="Proteomes" id="UP000002402">
    <property type="component" value="Chromosome"/>
</dbReference>
<protein>
    <submittedName>
        <fullName evidence="2">Uncharacterized protein</fullName>
    </submittedName>
</protein>
<dbReference type="AlphaFoldDB" id="Q1DE15"/>
<sequence length="106" mass="11464">MGRTLAAFEGRAEHPSSRRAPPLCLPGGAAQVPPAPPAARYQMARELAADLRRWLGEGDAYGQEEAAAELHDMAKRAHEVMLELCMRRPRGLQASEEAVSTNEPCG</sequence>
<dbReference type="eggNOG" id="COG0515">
    <property type="taxonomic scope" value="Bacteria"/>
</dbReference>
<dbReference type="KEGG" id="mxa:MXAN_0846"/>
<dbReference type="EMBL" id="CP000113">
    <property type="protein sequence ID" value="ABF88735.1"/>
    <property type="molecule type" value="Genomic_DNA"/>
</dbReference>
<evidence type="ECO:0000256" key="1">
    <source>
        <dbReference type="SAM" id="MobiDB-lite"/>
    </source>
</evidence>
<reference evidence="2 3" key="1">
    <citation type="journal article" date="2006" name="Proc. Natl. Acad. Sci. U.S.A.">
        <title>Evolution of sensory complexity recorded in a myxobacterial genome.</title>
        <authorList>
            <person name="Goldman B.S."/>
            <person name="Nierman W.C."/>
            <person name="Kaiser D."/>
            <person name="Slater S.C."/>
            <person name="Durkin A.S."/>
            <person name="Eisen J.A."/>
            <person name="Ronning C.M."/>
            <person name="Barbazuk W.B."/>
            <person name="Blanchard M."/>
            <person name="Field C."/>
            <person name="Halling C."/>
            <person name="Hinkle G."/>
            <person name="Iartchuk O."/>
            <person name="Kim H.S."/>
            <person name="Mackenzie C."/>
            <person name="Madupu R."/>
            <person name="Miller N."/>
            <person name="Shvartsbeyn A."/>
            <person name="Sullivan S.A."/>
            <person name="Vaudin M."/>
            <person name="Wiegand R."/>
            <person name="Kaplan H.B."/>
        </authorList>
    </citation>
    <scope>NUCLEOTIDE SEQUENCE [LARGE SCALE GENOMIC DNA]</scope>
    <source>
        <strain evidence="3">DK1622</strain>
    </source>
</reference>
<feature type="region of interest" description="Disordered" evidence="1">
    <location>
        <begin position="1"/>
        <end position="25"/>
    </location>
</feature>
<name>Q1DE15_MYXXD</name>
<dbReference type="EnsemblBacteria" id="ABF88735">
    <property type="protein sequence ID" value="ABF88735"/>
    <property type="gene ID" value="MXAN_0846"/>
</dbReference>